<proteinExistence type="predicted"/>
<dbReference type="KEGG" id="sre:PTSG_04538"/>
<organism evidence="3">
    <name type="scientific">Salpingoeca rosetta (strain ATCC 50818 / BSB-021)</name>
    <dbReference type="NCBI Taxonomy" id="946362"/>
    <lineage>
        <taxon>Eukaryota</taxon>
        <taxon>Choanoflagellata</taxon>
        <taxon>Craspedida</taxon>
        <taxon>Salpingoecidae</taxon>
        <taxon>Salpingoeca</taxon>
    </lineage>
</organism>
<dbReference type="GeneID" id="16075217"/>
<dbReference type="InParanoid" id="F2U7Q6"/>
<feature type="compositionally biased region" description="Acidic residues" evidence="1">
    <location>
        <begin position="107"/>
        <end position="130"/>
    </location>
</feature>
<protein>
    <submittedName>
        <fullName evidence="2">Uncharacterized protein</fullName>
    </submittedName>
</protein>
<feature type="compositionally biased region" description="Low complexity" evidence="1">
    <location>
        <begin position="81"/>
        <end position="93"/>
    </location>
</feature>
<evidence type="ECO:0000256" key="1">
    <source>
        <dbReference type="SAM" id="MobiDB-lite"/>
    </source>
</evidence>
<dbReference type="AlphaFoldDB" id="F2U7Q6"/>
<dbReference type="RefSeq" id="XP_004994634.1">
    <property type="nucleotide sequence ID" value="XM_004994577.1"/>
</dbReference>
<feature type="compositionally biased region" description="Gly residues" evidence="1">
    <location>
        <begin position="27"/>
        <end position="36"/>
    </location>
</feature>
<name>F2U7Q6_SALR5</name>
<dbReference type="EMBL" id="GL832964">
    <property type="protein sequence ID" value="EGD72811.1"/>
    <property type="molecule type" value="Genomic_DNA"/>
</dbReference>
<gene>
    <name evidence="2" type="ORF">PTSG_04538</name>
</gene>
<reference evidence="2" key="1">
    <citation type="submission" date="2009-08" db="EMBL/GenBank/DDBJ databases">
        <title>Annotation of Salpingoeca rosetta.</title>
        <authorList>
            <consortium name="The Broad Institute Genome Sequencing Platform"/>
            <person name="Russ C."/>
            <person name="Cuomo C."/>
            <person name="Burger G."/>
            <person name="Gray M.W."/>
            <person name="Holland P.W.H."/>
            <person name="King N."/>
            <person name="Lang F.B.F."/>
            <person name="Roger A.J."/>
            <person name="Ruiz-Trillo I."/>
            <person name="Young S.K."/>
            <person name="Zeng Q."/>
            <person name="Gargeya S."/>
            <person name="Alvarado L."/>
            <person name="Berlin A."/>
            <person name="Chapman S.B."/>
            <person name="Chen Z."/>
            <person name="Freedman E."/>
            <person name="Gellesch M."/>
            <person name="Goldberg J."/>
            <person name="Griggs A."/>
            <person name="Gujja S."/>
            <person name="Heilman E."/>
            <person name="Heiman D."/>
            <person name="Howarth C."/>
            <person name="Mehta T."/>
            <person name="Neiman D."/>
            <person name="Pearson M."/>
            <person name="Roberts A."/>
            <person name="Saif S."/>
            <person name="Shea T."/>
            <person name="Shenoy N."/>
            <person name="Sisk P."/>
            <person name="Stolte C."/>
            <person name="Sykes S."/>
            <person name="White J."/>
            <person name="Yandava C."/>
            <person name="Haas B."/>
            <person name="Nusbaum C."/>
            <person name="Birren B."/>
        </authorList>
    </citation>
    <scope>NUCLEOTIDE SEQUENCE [LARGE SCALE GENOMIC DNA]</scope>
    <source>
        <strain evidence="2">ATCC 50818</strain>
    </source>
</reference>
<dbReference type="Proteomes" id="UP000007799">
    <property type="component" value="Unassembled WGS sequence"/>
</dbReference>
<feature type="region of interest" description="Disordered" evidence="1">
    <location>
        <begin position="1"/>
        <end position="137"/>
    </location>
</feature>
<evidence type="ECO:0000313" key="2">
    <source>
        <dbReference type="EMBL" id="EGD72811.1"/>
    </source>
</evidence>
<sequence>MASSEESEIDHARHAGSNGKRGPDGNSTGGRGGGSADVGNGAAHLRDTLFFQATASTPTGRAPSQRYGGVSLRAALEATDDSPSSASTAAAPSHGHPQQRRHVGDGGGDDFDGNGAEDYDDDYAGDDGGEQDVSPPPLWSVDRLRFLKLTGSLDHFVVSCDASWVLAATMQPQSLPPRVLACTVDNTRLTASIKVPTPLAAAAFSATKSTSSWHDAESAASSTAPSSLPAPLRLPITALVQFDCERVTAGARSSTSVPTATRGPKNDTARDEANVAVDEVELAALTARQLRVACRVERPASALNLSSIKLWRCGVASWN</sequence>
<keyword evidence="3" id="KW-1185">Reference proteome</keyword>
<evidence type="ECO:0000313" key="3">
    <source>
        <dbReference type="Proteomes" id="UP000007799"/>
    </source>
</evidence>
<accession>F2U7Q6</accession>